<dbReference type="PANTHER" id="PTHR10050:SF46">
    <property type="entry name" value="PROTEIN O-MANNOSYL-TRANSFERASE 2"/>
    <property type="match status" value="1"/>
</dbReference>
<keyword evidence="8 10" id="KW-0472">Membrane</keyword>
<proteinExistence type="inferred from homology"/>
<dbReference type="Proteomes" id="UP000234560">
    <property type="component" value="Chromosome"/>
</dbReference>
<dbReference type="EC" id="2.4.1.-" evidence="10"/>
<feature type="transmembrane region" description="Helical" evidence="10">
    <location>
        <begin position="435"/>
        <end position="454"/>
    </location>
</feature>
<evidence type="ECO:0000256" key="1">
    <source>
        <dbReference type="ARBA" id="ARBA00004127"/>
    </source>
</evidence>
<keyword evidence="10" id="KW-1003">Cell membrane</keyword>
<evidence type="ECO:0000259" key="12">
    <source>
        <dbReference type="Pfam" id="PF02366"/>
    </source>
</evidence>
<feature type="region of interest" description="Disordered" evidence="11">
    <location>
        <begin position="1"/>
        <end position="25"/>
    </location>
</feature>
<gene>
    <name evidence="14" type="ORF">CYJ47_08440</name>
</gene>
<evidence type="ECO:0000256" key="2">
    <source>
        <dbReference type="ARBA" id="ARBA00004922"/>
    </source>
</evidence>
<feature type="transmembrane region" description="Helical" evidence="10">
    <location>
        <begin position="466"/>
        <end position="490"/>
    </location>
</feature>
<feature type="transmembrane region" description="Helical" evidence="10">
    <location>
        <begin position="388"/>
        <end position="405"/>
    </location>
</feature>
<feature type="transmembrane region" description="Helical" evidence="10">
    <location>
        <begin position="412"/>
        <end position="429"/>
    </location>
</feature>
<dbReference type="Pfam" id="PF02366">
    <property type="entry name" value="PMT"/>
    <property type="match status" value="1"/>
</dbReference>
<evidence type="ECO:0000256" key="10">
    <source>
        <dbReference type="RuleBase" id="RU367007"/>
    </source>
</evidence>
<evidence type="ECO:0000259" key="13">
    <source>
        <dbReference type="Pfam" id="PF16192"/>
    </source>
</evidence>
<evidence type="ECO:0000256" key="4">
    <source>
        <dbReference type="ARBA" id="ARBA00022676"/>
    </source>
</evidence>
<evidence type="ECO:0000256" key="3">
    <source>
        <dbReference type="ARBA" id="ARBA00007222"/>
    </source>
</evidence>
<dbReference type="RefSeq" id="WP_016457005.1">
    <property type="nucleotide sequence ID" value="NZ_CAUPGZ010000031.1"/>
</dbReference>
<evidence type="ECO:0000256" key="9">
    <source>
        <dbReference type="ARBA" id="ARBA00093617"/>
    </source>
</evidence>
<dbReference type="InterPro" id="IPR027005">
    <property type="entry name" value="PMT-like"/>
</dbReference>
<reference evidence="14" key="1">
    <citation type="submission" date="2017-12" db="EMBL/GenBank/DDBJ databases">
        <authorList>
            <person name="Thomas-White K."/>
            <person name="Wolfe A.J."/>
        </authorList>
    </citation>
    <scope>NUCLEOTIDE SEQUENCE</scope>
    <source>
        <strain evidence="14">UMB0763</strain>
    </source>
</reference>
<evidence type="ECO:0000313" key="15">
    <source>
        <dbReference type="Proteomes" id="UP000234560"/>
    </source>
</evidence>
<protein>
    <recommendedName>
        <fullName evidence="9 10">Polyprenol-phosphate-mannose--protein mannosyltransferase</fullName>
        <ecNumber evidence="10">2.4.1.-</ecNumber>
    </recommendedName>
</protein>
<dbReference type="InterPro" id="IPR032421">
    <property type="entry name" value="PMT_4TMC"/>
</dbReference>
<feature type="domain" description="Protein O-mannosyl-transferase C-terminal four TM" evidence="13">
    <location>
        <begin position="322"/>
        <end position="505"/>
    </location>
</feature>
<evidence type="ECO:0000256" key="8">
    <source>
        <dbReference type="ARBA" id="ARBA00023136"/>
    </source>
</evidence>
<name>A0AAF0YQ28_9CORY</name>
<evidence type="ECO:0000256" key="6">
    <source>
        <dbReference type="ARBA" id="ARBA00022692"/>
    </source>
</evidence>
<keyword evidence="7 10" id="KW-1133">Transmembrane helix</keyword>
<dbReference type="PANTHER" id="PTHR10050">
    <property type="entry name" value="DOLICHYL-PHOSPHATE-MANNOSE--PROTEIN MANNOSYLTRANSFERASE"/>
    <property type="match status" value="1"/>
</dbReference>
<dbReference type="InterPro" id="IPR003342">
    <property type="entry name" value="ArnT-like_N"/>
</dbReference>
<keyword evidence="5 10" id="KW-0808">Transferase</keyword>
<evidence type="ECO:0000256" key="7">
    <source>
        <dbReference type="ARBA" id="ARBA00022989"/>
    </source>
</evidence>
<accession>A0AAF0YQ28</accession>
<feature type="transmembrane region" description="Helical" evidence="10">
    <location>
        <begin position="167"/>
        <end position="185"/>
    </location>
</feature>
<feature type="compositionally biased region" description="Polar residues" evidence="11">
    <location>
        <begin position="1"/>
        <end position="10"/>
    </location>
</feature>
<comment type="similarity">
    <text evidence="3 10">Belongs to the glycosyltransferase 39 family.</text>
</comment>
<feature type="transmembrane region" description="Helical" evidence="10">
    <location>
        <begin position="272"/>
        <end position="290"/>
    </location>
</feature>
<sequence>MSTAVASAPQSHVRPRVPRRPEPRLPWTSKDWTTLGVLSALAFLTRFIGLGSSTDGGTPIFDEKHYVPQAWEILQSSGFLQPGIEANPGFGLVVHPPLSKHIMALSEAVFGYSPWGWRTMVALFGVAMVGLLYLMARDVSSSRVTGAYAGILGLFDGVLLVSSRFGLLDIFLAVFSFAALYLLLLDHKQMNGRFYALYERGEFAAAGLGPRSGFRWWRFGAGLCLGAALSVKWSGLYFMAFFGLYAVGLDYLRRRRFGVERPQWGALIKDAFPAFASIVILPVACYLWSWRSWFASETGAYRHAYEAGDFESSLPLPPALLNFIHYHKEVLEFHSSLTTSGGHSHPWDSKPWSWLVASRPVLYSSGNFDDCYTGGSCKSMIYLFGTPIIWWLIVPAILWCAWTLITRKDMRFSIPVIGFAAAFLPWLLVFDRQMYFFYAVPMIPFVLVGFALTLSQLDRWRRWGHAIVTGYLTLVVASFVWFGPILYGLVIPNELYDFMMFLPSWR</sequence>
<dbReference type="EMBL" id="CP136958">
    <property type="protein sequence ID" value="WOT01307.1"/>
    <property type="molecule type" value="Genomic_DNA"/>
</dbReference>
<feature type="transmembrane region" description="Helical" evidence="10">
    <location>
        <begin position="115"/>
        <end position="136"/>
    </location>
</feature>
<dbReference type="Pfam" id="PF16192">
    <property type="entry name" value="PMT_4TMC"/>
    <property type="match status" value="1"/>
</dbReference>
<reference evidence="14" key="2">
    <citation type="submission" date="2023-10" db="EMBL/GenBank/DDBJ databases">
        <authorList>
            <person name="Choi B."/>
        </authorList>
    </citation>
    <scope>NUCLEOTIDE SEQUENCE</scope>
    <source>
        <strain evidence="14">UMB0763</strain>
    </source>
</reference>
<dbReference type="GO" id="GO:0004169">
    <property type="term" value="F:dolichyl-phosphate-mannose-protein mannosyltransferase activity"/>
    <property type="evidence" value="ECO:0007669"/>
    <property type="project" value="UniProtKB-UniRule"/>
</dbReference>
<feature type="transmembrane region" description="Helical" evidence="10">
    <location>
        <begin position="143"/>
        <end position="161"/>
    </location>
</feature>
<evidence type="ECO:0000313" key="14">
    <source>
        <dbReference type="EMBL" id="WOT01307.1"/>
    </source>
</evidence>
<dbReference type="GO" id="GO:0005886">
    <property type="term" value="C:plasma membrane"/>
    <property type="evidence" value="ECO:0007669"/>
    <property type="project" value="UniProtKB-SubCell"/>
</dbReference>
<keyword evidence="4 10" id="KW-0328">Glycosyltransferase</keyword>
<dbReference type="AlphaFoldDB" id="A0AAF0YQ28"/>
<feature type="domain" description="ArnT-like N-terminal" evidence="12">
    <location>
        <begin position="111"/>
        <end position="249"/>
    </location>
</feature>
<comment type="function">
    <text evidence="10">Protein O-mannosyltransferase that catalyzes the transfer of a single mannose residue from a polyprenol phospho-mannosyl lipidic donor to the hydroxyl group of selected serine and threonine residues in acceptor proteins.</text>
</comment>
<evidence type="ECO:0000256" key="11">
    <source>
        <dbReference type="SAM" id="MobiDB-lite"/>
    </source>
</evidence>
<organism evidence="14 15">
    <name type="scientific">Corynebacterium pyruviciproducens</name>
    <dbReference type="NCBI Taxonomy" id="598660"/>
    <lineage>
        <taxon>Bacteria</taxon>
        <taxon>Bacillati</taxon>
        <taxon>Actinomycetota</taxon>
        <taxon>Actinomycetes</taxon>
        <taxon>Mycobacteriales</taxon>
        <taxon>Corynebacteriaceae</taxon>
        <taxon>Corynebacterium</taxon>
    </lineage>
</organism>
<keyword evidence="6 10" id="KW-0812">Transmembrane</keyword>
<evidence type="ECO:0000256" key="5">
    <source>
        <dbReference type="ARBA" id="ARBA00022679"/>
    </source>
</evidence>
<comment type="subcellular location">
    <subcellularLocation>
        <location evidence="10">Cell membrane</location>
    </subcellularLocation>
    <subcellularLocation>
        <location evidence="1">Endomembrane system</location>
        <topology evidence="1">Multi-pass membrane protein</topology>
    </subcellularLocation>
</comment>
<dbReference type="KEGG" id="cpyr:CYJ47_08440"/>
<comment type="pathway">
    <text evidence="2 10">Protein modification; protein glycosylation.</text>
</comment>
<dbReference type="GO" id="GO:0012505">
    <property type="term" value="C:endomembrane system"/>
    <property type="evidence" value="ECO:0007669"/>
    <property type="project" value="UniProtKB-SubCell"/>
</dbReference>